<dbReference type="PANTHER" id="PTHR46116:SF19">
    <property type="entry name" value="UBIQUITIN-CONJUGATING ENZYME FAMILY PROTEIN"/>
    <property type="match status" value="1"/>
</dbReference>
<dbReference type="InterPro" id="IPR016135">
    <property type="entry name" value="UBQ-conjugating_enzyme/RWD"/>
</dbReference>
<dbReference type="KEGG" id="rarg:115747746"/>
<keyword evidence="1" id="KW-0808">Transferase</keyword>
<dbReference type="InterPro" id="IPR000608">
    <property type="entry name" value="UBC"/>
</dbReference>
<gene>
    <name evidence="5" type="primary">LOC115747746</name>
</gene>
<evidence type="ECO:0000256" key="2">
    <source>
        <dbReference type="ARBA" id="ARBA00022786"/>
    </source>
</evidence>
<evidence type="ECO:0000313" key="5">
    <source>
        <dbReference type="RefSeq" id="XP_030539869.2"/>
    </source>
</evidence>
<dbReference type="CDD" id="cd23837">
    <property type="entry name" value="UBCc_UBE2O"/>
    <property type="match status" value="1"/>
</dbReference>
<dbReference type="SUPFAM" id="SSF54495">
    <property type="entry name" value="UBC-like"/>
    <property type="match status" value="1"/>
</dbReference>
<dbReference type="Gene3D" id="3.10.110.10">
    <property type="entry name" value="Ubiquitin Conjugating Enzyme"/>
    <property type="match status" value="1"/>
</dbReference>
<dbReference type="PANTHER" id="PTHR46116">
    <property type="entry name" value="(E3-INDEPENDENT) E2 UBIQUITIN-CONJUGATING ENZYME"/>
    <property type="match status" value="1"/>
</dbReference>
<sequence>MGQPRRSKPFQRFDVISDDSDHFYRDSSLPIPATTQKKIMKEWKLLEQHLPQSITVRAYEKRVGLLRAAIAGASDTPYHDGLYFFDISFTPHYPTQPPQVHYRSFGYRINPNLYVNGNVCLSLLNTWPGKRKSETWNPKESTVLQVLLSIQALVLNERPYYNEPGFGSFKPGSSGEKKSFAYNEEAFVLSCNSMLHLIKTPPRGFEALVAWHFRDRACPILQACEAYAHGRVRVGYFRDGTPQQAPSSRVAVPKKFKESIESLYPRLYKAFSKEGASLAGLSEELSLDEATAPVKGTKGLVVNVVSTVKKFFGLK</sequence>
<dbReference type="GO" id="GO:0061631">
    <property type="term" value="F:ubiquitin conjugating enzyme activity"/>
    <property type="evidence" value="ECO:0007669"/>
    <property type="project" value="TreeGrafter"/>
</dbReference>
<dbReference type="AlphaFoldDB" id="A0A8B8PYI5"/>
<keyword evidence="2" id="KW-0833">Ubl conjugation pathway</keyword>
<name>A0A8B8PYI5_9MYRT</name>
<keyword evidence="4" id="KW-1185">Reference proteome</keyword>
<evidence type="ECO:0000313" key="4">
    <source>
        <dbReference type="Proteomes" id="UP000827889"/>
    </source>
</evidence>
<accession>A0A8B8PYI5</accession>
<protein>
    <submittedName>
        <fullName evidence="5">Ubiquitin-conjugating enzyme E2 38</fullName>
    </submittedName>
</protein>
<evidence type="ECO:0000259" key="3">
    <source>
        <dbReference type="PROSITE" id="PS50127"/>
    </source>
</evidence>
<reference evidence="4" key="1">
    <citation type="submission" date="2025-05" db="UniProtKB">
        <authorList>
            <consortium name="RefSeq"/>
        </authorList>
    </citation>
    <scope>NUCLEOTIDE SEQUENCE [LARGE SCALE GENOMIC DNA]</scope>
</reference>
<dbReference type="GeneID" id="115747746"/>
<reference evidence="5" key="2">
    <citation type="submission" date="2025-08" db="UniProtKB">
        <authorList>
            <consortium name="RefSeq"/>
        </authorList>
    </citation>
    <scope>IDENTIFICATION</scope>
    <source>
        <tissue evidence="5">Leaf</tissue>
    </source>
</reference>
<dbReference type="Pfam" id="PF00179">
    <property type="entry name" value="UQ_con"/>
    <property type="match status" value="1"/>
</dbReference>
<proteinExistence type="predicted"/>
<feature type="domain" description="UBC core" evidence="3">
    <location>
        <begin position="34"/>
        <end position="193"/>
    </location>
</feature>
<organism evidence="4 5">
    <name type="scientific">Rhodamnia argentea</name>
    <dbReference type="NCBI Taxonomy" id="178133"/>
    <lineage>
        <taxon>Eukaryota</taxon>
        <taxon>Viridiplantae</taxon>
        <taxon>Streptophyta</taxon>
        <taxon>Embryophyta</taxon>
        <taxon>Tracheophyta</taxon>
        <taxon>Spermatophyta</taxon>
        <taxon>Magnoliopsida</taxon>
        <taxon>eudicotyledons</taxon>
        <taxon>Gunneridae</taxon>
        <taxon>Pentapetalae</taxon>
        <taxon>rosids</taxon>
        <taxon>malvids</taxon>
        <taxon>Myrtales</taxon>
        <taxon>Myrtaceae</taxon>
        <taxon>Myrtoideae</taxon>
        <taxon>Myrteae</taxon>
        <taxon>Australasian group</taxon>
        <taxon>Rhodamnia</taxon>
    </lineage>
</organism>
<dbReference type="RefSeq" id="XP_030539869.2">
    <property type="nucleotide sequence ID" value="XM_030684009.2"/>
</dbReference>
<dbReference type="Proteomes" id="UP000827889">
    <property type="component" value="Chromosome 1"/>
</dbReference>
<evidence type="ECO:0000256" key="1">
    <source>
        <dbReference type="ARBA" id="ARBA00022679"/>
    </source>
</evidence>
<dbReference type="SMART" id="SM00212">
    <property type="entry name" value="UBCc"/>
    <property type="match status" value="1"/>
</dbReference>
<dbReference type="PROSITE" id="PS50127">
    <property type="entry name" value="UBC_2"/>
    <property type="match status" value="1"/>
</dbReference>